<protein>
    <recommendedName>
        <fullName evidence="4">Phage holin family protein</fullName>
    </recommendedName>
</protein>
<accession>A0ABU6JXQ1</accession>
<dbReference type="RefSeq" id="WP_327597393.1">
    <property type="nucleotide sequence ID" value="NZ_JAYXHS010000001.1"/>
</dbReference>
<evidence type="ECO:0000313" key="2">
    <source>
        <dbReference type="EMBL" id="MEC5384414.1"/>
    </source>
</evidence>
<dbReference type="Proteomes" id="UP001331561">
    <property type="component" value="Unassembled WGS sequence"/>
</dbReference>
<proteinExistence type="predicted"/>
<name>A0ABU6JXQ1_9RHOO</name>
<gene>
    <name evidence="2" type="ORF">VVD49_01695</name>
</gene>
<keyword evidence="1" id="KW-0472">Membrane</keyword>
<feature type="transmembrane region" description="Helical" evidence="1">
    <location>
        <begin position="94"/>
        <end position="115"/>
    </location>
</feature>
<comment type="caution">
    <text evidence="2">The sequence shown here is derived from an EMBL/GenBank/DDBJ whole genome shotgun (WGS) entry which is preliminary data.</text>
</comment>
<reference evidence="2 3" key="1">
    <citation type="submission" date="2024-01" db="EMBL/GenBank/DDBJ databases">
        <title>Uliginosibacterium soil sp. nov.</title>
        <authorList>
            <person name="Lv Y."/>
        </authorList>
    </citation>
    <scope>NUCLEOTIDE SEQUENCE [LARGE SCALE GENOMIC DNA]</scope>
    <source>
        <strain evidence="2 3">H3</strain>
    </source>
</reference>
<dbReference type="EMBL" id="JAYXHS010000001">
    <property type="protein sequence ID" value="MEC5384414.1"/>
    <property type="molecule type" value="Genomic_DNA"/>
</dbReference>
<organism evidence="2 3">
    <name type="scientific">Uliginosibacterium silvisoli</name>
    <dbReference type="NCBI Taxonomy" id="3114758"/>
    <lineage>
        <taxon>Bacteria</taxon>
        <taxon>Pseudomonadati</taxon>
        <taxon>Pseudomonadota</taxon>
        <taxon>Betaproteobacteria</taxon>
        <taxon>Rhodocyclales</taxon>
        <taxon>Zoogloeaceae</taxon>
        <taxon>Uliginosibacterium</taxon>
    </lineage>
</organism>
<evidence type="ECO:0000256" key="1">
    <source>
        <dbReference type="SAM" id="Phobius"/>
    </source>
</evidence>
<sequence>MMGAELSPDELAALHAHDKPSGDAPGVFDNVRSLGTSLRGLAHDHLRIIALETRLAGQSLVNMIAASVVLAVLLVSAWLMLVAIGVMLMVSGGIGIVFAMLMAIAVNLGIAYVLYQVIIETSRNLGFPATLRSLGGGDSNESPAGKGSP</sequence>
<evidence type="ECO:0000313" key="3">
    <source>
        <dbReference type="Proteomes" id="UP001331561"/>
    </source>
</evidence>
<keyword evidence="1" id="KW-0812">Transmembrane</keyword>
<keyword evidence="3" id="KW-1185">Reference proteome</keyword>
<keyword evidence="1" id="KW-1133">Transmembrane helix</keyword>
<evidence type="ECO:0008006" key="4">
    <source>
        <dbReference type="Google" id="ProtNLM"/>
    </source>
</evidence>
<feature type="transmembrane region" description="Helical" evidence="1">
    <location>
        <begin position="64"/>
        <end position="88"/>
    </location>
</feature>